<name>A0A0A8X850_MESS1</name>
<dbReference type="InterPro" id="IPR002797">
    <property type="entry name" value="Polysacc_synth"/>
</dbReference>
<feature type="transmembrane region" description="Helical" evidence="6">
    <location>
        <begin position="215"/>
        <end position="236"/>
    </location>
</feature>
<gene>
    <name evidence="7" type="ORF">SAMD00020551_3566</name>
</gene>
<dbReference type="Proteomes" id="UP000031014">
    <property type="component" value="Unassembled WGS sequence"/>
</dbReference>
<dbReference type="STRING" id="1321606.SAMD00020551_3566"/>
<evidence type="ECO:0000256" key="1">
    <source>
        <dbReference type="ARBA" id="ARBA00004651"/>
    </source>
</evidence>
<dbReference type="AlphaFoldDB" id="A0A0A8X850"/>
<evidence type="ECO:0000256" key="5">
    <source>
        <dbReference type="ARBA" id="ARBA00023136"/>
    </source>
</evidence>
<dbReference type="EMBL" id="BASE01000082">
    <property type="protein sequence ID" value="GAM15409.1"/>
    <property type="molecule type" value="Genomic_DNA"/>
</dbReference>
<feature type="transmembrane region" description="Helical" evidence="6">
    <location>
        <begin position="256"/>
        <end position="274"/>
    </location>
</feature>
<evidence type="ECO:0000256" key="3">
    <source>
        <dbReference type="ARBA" id="ARBA00022692"/>
    </source>
</evidence>
<feature type="transmembrane region" description="Helical" evidence="6">
    <location>
        <begin position="439"/>
        <end position="458"/>
    </location>
</feature>
<feature type="transmembrane region" description="Helical" evidence="6">
    <location>
        <begin position="415"/>
        <end position="433"/>
    </location>
</feature>
<keyword evidence="2" id="KW-1003">Cell membrane</keyword>
<sequence>MSKAGKNGIGKNVFHLFYSTALSRGVNTVVLIVLVNYLNAENYGMFSVALAFAMVMGYFTDAGLSNTVLREGSKQNADVAAIVVSYIKLRAILLAATFLSSYAIIHFSYDQPQLKGIMFSLVIPMVAGLALQSIGITYFQLKEKMEYLGYIRICSSLVLVILIPIGMFLSLHVLMIAFLFGLSYLIAGFYGLYLVGRQVKLNLRTPFKRSLLKNIWSFVLSGLLIMLLPQLGPLILEKTITMTEVGIFAVAYRIPSALYQVPGVIAGAFYPVLFRHFHHGEHEEHLRLNILQAKMMGIIGMLMTIPIFFLSNEIVSLLFGAKWASAAEPLKIAGLILFFQSISIAFADGLTTKNLQTRRTAVQFVVVMAAVFLYYFLSGEFTVMGAVYAAVLIEIISVLGFLAMNPDRWPIAKKAASYVAFFALCFYGIDFILPGNPYLASFVSCVFICLLCLLDQQLRKLILSLKKRRDVS</sequence>
<dbReference type="OrthoDB" id="9089519at2"/>
<feature type="transmembrane region" description="Helical" evidence="6">
    <location>
        <begin position="150"/>
        <end position="169"/>
    </location>
</feature>
<evidence type="ECO:0000256" key="4">
    <source>
        <dbReference type="ARBA" id="ARBA00022989"/>
    </source>
</evidence>
<reference evidence="7 8" key="1">
    <citation type="submission" date="2013-06" db="EMBL/GenBank/DDBJ databases">
        <title>Whole genome shotgun sequence of Bacillus selenatarsenatis SF-1.</title>
        <authorList>
            <person name="Kuroda M."/>
            <person name="Sei K."/>
            <person name="Yamashita M."/>
            <person name="Ike M."/>
        </authorList>
    </citation>
    <scope>NUCLEOTIDE SEQUENCE [LARGE SCALE GENOMIC DNA]</scope>
    <source>
        <strain evidence="7 8">SF-1</strain>
    </source>
</reference>
<comment type="subcellular location">
    <subcellularLocation>
        <location evidence="1">Cell membrane</location>
        <topology evidence="1">Multi-pass membrane protein</topology>
    </subcellularLocation>
</comment>
<evidence type="ECO:0000313" key="7">
    <source>
        <dbReference type="EMBL" id="GAM15409.1"/>
    </source>
</evidence>
<feature type="transmembrane region" description="Helical" evidence="6">
    <location>
        <begin position="295"/>
        <end position="320"/>
    </location>
</feature>
<keyword evidence="3 6" id="KW-0812">Transmembrane</keyword>
<dbReference type="PANTHER" id="PTHR30250:SF11">
    <property type="entry name" value="O-ANTIGEN TRANSPORTER-RELATED"/>
    <property type="match status" value="1"/>
</dbReference>
<feature type="transmembrane region" description="Helical" evidence="6">
    <location>
        <begin position="175"/>
        <end position="195"/>
    </location>
</feature>
<dbReference type="InterPro" id="IPR050833">
    <property type="entry name" value="Poly_Biosynth_Transport"/>
</dbReference>
<dbReference type="Pfam" id="PF01943">
    <property type="entry name" value="Polysacc_synt"/>
    <property type="match status" value="1"/>
</dbReference>
<feature type="transmembrane region" description="Helical" evidence="6">
    <location>
        <begin position="117"/>
        <end position="138"/>
    </location>
</feature>
<organism evidence="7 8">
    <name type="scientific">Mesobacillus selenatarsenatis (strain DSM 18680 / JCM 14380 / FERM P-15431 / SF-1)</name>
    <dbReference type="NCBI Taxonomy" id="1321606"/>
    <lineage>
        <taxon>Bacteria</taxon>
        <taxon>Bacillati</taxon>
        <taxon>Bacillota</taxon>
        <taxon>Bacilli</taxon>
        <taxon>Bacillales</taxon>
        <taxon>Bacillaceae</taxon>
        <taxon>Mesobacillus</taxon>
    </lineage>
</organism>
<keyword evidence="4 6" id="KW-1133">Transmembrane helix</keyword>
<evidence type="ECO:0000256" key="6">
    <source>
        <dbReference type="SAM" id="Phobius"/>
    </source>
</evidence>
<evidence type="ECO:0000313" key="8">
    <source>
        <dbReference type="Proteomes" id="UP000031014"/>
    </source>
</evidence>
<feature type="transmembrane region" description="Helical" evidence="6">
    <location>
        <begin position="383"/>
        <end position="403"/>
    </location>
</feature>
<comment type="caution">
    <text evidence="7">The sequence shown here is derived from an EMBL/GenBank/DDBJ whole genome shotgun (WGS) entry which is preliminary data.</text>
</comment>
<keyword evidence="8" id="KW-1185">Reference proteome</keyword>
<dbReference type="RefSeq" id="WP_041967066.1">
    <property type="nucleotide sequence ID" value="NZ_BASE01000082.1"/>
</dbReference>
<feature type="transmembrane region" description="Helical" evidence="6">
    <location>
        <begin position="79"/>
        <end position="105"/>
    </location>
</feature>
<proteinExistence type="predicted"/>
<protein>
    <submittedName>
        <fullName evidence="7">O-antigen flippase Wzx</fullName>
    </submittedName>
</protein>
<feature type="transmembrane region" description="Helical" evidence="6">
    <location>
        <begin position="361"/>
        <end position="377"/>
    </location>
</feature>
<feature type="transmembrane region" description="Helical" evidence="6">
    <location>
        <begin position="332"/>
        <end position="349"/>
    </location>
</feature>
<feature type="transmembrane region" description="Helical" evidence="6">
    <location>
        <begin position="12"/>
        <end position="37"/>
    </location>
</feature>
<dbReference type="PANTHER" id="PTHR30250">
    <property type="entry name" value="PST FAMILY PREDICTED COLANIC ACID TRANSPORTER"/>
    <property type="match status" value="1"/>
</dbReference>
<dbReference type="GO" id="GO:0005886">
    <property type="term" value="C:plasma membrane"/>
    <property type="evidence" value="ECO:0007669"/>
    <property type="project" value="UniProtKB-SubCell"/>
</dbReference>
<keyword evidence="5 6" id="KW-0472">Membrane</keyword>
<evidence type="ECO:0000256" key="2">
    <source>
        <dbReference type="ARBA" id="ARBA00022475"/>
    </source>
</evidence>
<accession>A0A0A8X850</accession>